<gene>
    <name evidence="3" type="ORF">EOE67_19440</name>
</gene>
<feature type="signal peptide" evidence="1">
    <location>
        <begin position="1"/>
        <end position="26"/>
    </location>
</feature>
<dbReference type="EMBL" id="SACS01000034">
    <property type="protein sequence ID" value="RVU31945.1"/>
    <property type="molecule type" value="Genomic_DNA"/>
</dbReference>
<accession>A0A437QBX7</accession>
<sequence>MSTFFKKVAMAAVIGAAMCVSATATAAPITDVKEYANNTASEFFVINDAAKYSSPYYRDANQDWGWTHNAIAGTHSSIKLDISAFDVDFSTLFNGEIDLIWIFDGSDWLSLGALAGATDIWAFTSFDLSSYSWAQAQVNAGLQVKMNIDALNEGWLVTLGKSSLIVDGGDQVCVPTPGVPCTPVSVSEPASLGLFGLALLGLGLRRRKSAV</sequence>
<dbReference type="Proteomes" id="UP000283077">
    <property type="component" value="Unassembled WGS sequence"/>
</dbReference>
<feature type="domain" description="Ice-binding protein C-terminal" evidence="2">
    <location>
        <begin position="185"/>
        <end position="207"/>
    </location>
</feature>
<dbReference type="OrthoDB" id="5766933at2"/>
<comment type="caution">
    <text evidence="3">The sequence shown here is derived from an EMBL/GenBank/DDBJ whole genome shotgun (WGS) entry which is preliminary data.</text>
</comment>
<keyword evidence="1" id="KW-0732">Signal</keyword>
<evidence type="ECO:0000313" key="3">
    <source>
        <dbReference type="EMBL" id="RVU31945.1"/>
    </source>
</evidence>
<feature type="chain" id="PRO_5019090331" evidence="1">
    <location>
        <begin position="27"/>
        <end position="211"/>
    </location>
</feature>
<reference evidence="3 4" key="1">
    <citation type="submission" date="2019-01" db="EMBL/GenBank/DDBJ databases">
        <authorList>
            <person name="Chen W.-M."/>
        </authorList>
    </citation>
    <scope>NUCLEOTIDE SEQUENCE [LARGE SCALE GENOMIC DNA]</scope>
    <source>
        <strain evidence="3 4">KYPC3</strain>
    </source>
</reference>
<dbReference type="NCBIfam" id="TIGR02595">
    <property type="entry name" value="PEP_CTERM"/>
    <property type="match status" value="1"/>
</dbReference>
<proteinExistence type="predicted"/>
<dbReference type="RefSeq" id="WP_127701104.1">
    <property type="nucleotide sequence ID" value="NZ_SACS01000034.1"/>
</dbReference>
<dbReference type="AlphaFoldDB" id="A0A437QBX7"/>
<name>A0A437QBX7_9GAMM</name>
<protein>
    <submittedName>
        <fullName evidence="3">PEP-CTERM sorting domain-containing protein</fullName>
    </submittedName>
</protein>
<dbReference type="InterPro" id="IPR013424">
    <property type="entry name" value="Ice-binding_C"/>
</dbReference>
<evidence type="ECO:0000259" key="2">
    <source>
        <dbReference type="Pfam" id="PF07589"/>
    </source>
</evidence>
<dbReference type="Pfam" id="PF07589">
    <property type="entry name" value="PEP-CTERM"/>
    <property type="match status" value="1"/>
</dbReference>
<keyword evidence="4" id="KW-1185">Reference proteome</keyword>
<evidence type="ECO:0000313" key="4">
    <source>
        <dbReference type="Proteomes" id="UP000283077"/>
    </source>
</evidence>
<evidence type="ECO:0000256" key="1">
    <source>
        <dbReference type="SAM" id="SignalP"/>
    </source>
</evidence>
<organism evidence="3 4">
    <name type="scientific">Rheinheimera riviphila</name>
    <dbReference type="NCBI Taxonomy" id="1834037"/>
    <lineage>
        <taxon>Bacteria</taxon>
        <taxon>Pseudomonadati</taxon>
        <taxon>Pseudomonadota</taxon>
        <taxon>Gammaproteobacteria</taxon>
        <taxon>Chromatiales</taxon>
        <taxon>Chromatiaceae</taxon>
        <taxon>Rheinheimera</taxon>
    </lineage>
</organism>